<dbReference type="GO" id="GO:0000976">
    <property type="term" value="F:transcription cis-regulatory region binding"/>
    <property type="evidence" value="ECO:0007669"/>
    <property type="project" value="TreeGrafter"/>
</dbReference>
<keyword evidence="6" id="KW-0539">Nucleus</keyword>
<dbReference type="OMA" id="HEVHRFE"/>
<dbReference type="GO" id="GO:0005634">
    <property type="term" value="C:nucleus"/>
    <property type="evidence" value="ECO:0007669"/>
    <property type="project" value="UniProtKB-SubCell"/>
</dbReference>
<dbReference type="InterPro" id="IPR036864">
    <property type="entry name" value="Zn2-C6_fun-type_DNA-bd_sf"/>
</dbReference>
<dbReference type="InterPro" id="IPR001138">
    <property type="entry name" value="Zn2Cys6_DnaBD"/>
</dbReference>
<sequence>MKMVHPTTQPQRQPIASTPSDKITKNKKPKSACDRCRGQKLRCIWDNSEQCRRCARAKAICTVPRPKPMGRPPNVRSSSYVAYEMQEDMTTQPIEETSPLDSSSSGTASWNILDSVPSLTTTNDLSFASPQPDLLEFLNILPESTFGGVFTPNYGTAGFDVQGPGTGVSIDDGPLATSGLSGDVLVSQSRVSQSNSVAPGDTTLHSPEENLQCLKELCELNIALFQHPLHASPAQDQNTEQSHTTFETTSDSSGDASTTRKPSFSVAELQIGQLLSLTARIKKLVAENGGSEKQFFQDRSTALLALSCYTRLELIYSRMLDALRELESIGEHLADTEPIMPDLSIDGFSLGGCRDVQLRFAMQICQEALERLRRSIGIGGDIRVRPLDRTN</sequence>
<dbReference type="AlphaFoldDB" id="A0A5N6DWK5"/>
<feature type="domain" description="Zn(2)-C6 fungal-type" evidence="8">
    <location>
        <begin position="32"/>
        <end position="63"/>
    </location>
</feature>
<keyword evidence="3" id="KW-0805">Transcription regulation</keyword>
<evidence type="ECO:0000256" key="7">
    <source>
        <dbReference type="SAM" id="MobiDB-lite"/>
    </source>
</evidence>
<feature type="region of interest" description="Disordered" evidence="7">
    <location>
        <begin position="1"/>
        <end position="32"/>
    </location>
</feature>
<dbReference type="PANTHER" id="PTHR31845:SF17">
    <property type="entry name" value="ZN(II)2CYS6 TRANSCRIPTION FACTOR (EUROFUNG)"/>
    <property type="match status" value="1"/>
</dbReference>
<protein>
    <recommendedName>
        <fullName evidence="8">Zn(2)-C6 fungal-type domain-containing protein</fullName>
    </recommendedName>
</protein>
<dbReference type="VEuPathDB" id="FungiDB:BDV34DRAFT_188655"/>
<keyword evidence="2" id="KW-0862">Zinc</keyword>
<evidence type="ECO:0000313" key="9">
    <source>
        <dbReference type="EMBL" id="KAB8209602.1"/>
    </source>
</evidence>
<proteinExistence type="predicted"/>
<feature type="region of interest" description="Disordered" evidence="7">
    <location>
        <begin position="232"/>
        <end position="262"/>
    </location>
</feature>
<evidence type="ECO:0000256" key="1">
    <source>
        <dbReference type="ARBA" id="ARBA00004123"/>
    </source>
</evidence>
<keyword evidence="5" id="KW-0804">Transcription</keyword>
<dbReference type="Proteomes" id="UP000326532">
    <property type="component" value="Unassembled WGS sequence"/>
</dbReference>
<dbReference type="SUPFAM" id="SSF57701">
    <property type="entry name" value="Zn2/Cys6 DNA-binding domain"/>
    <property type="match status" value="1"/>
</dbReference>
<evidence type="ECO:0000256" key="2">
    <source>
        <dbReference type="ARBA" id="ARBA00022833"/>
    </source>
</evidence>
<dbReference type="InterPro" id="IPR051089">
    <property type="entry name" value="prtT"/>
</dbReference>
<dbReference type="Gene3D" id="4.10.240.10">
    <property type="entry name" value="Zn(2)-C6 fungal-type DNA-binding domain"/>
    <property type="match status" value="1"/>
</dbReference>
<dbReference type="PROSITE" id="PS50048">
    <property type="entry name" value="ZN2_CY6_FUNGAL_2"/>
    <property type="match status" value="1"/>
</dbReference>
<feature type="compositionally biased region" description="Polar residues" evidence="7">
    <location>
        <begin position="234"/>
        <end position="247"/>
    </location>
</feature>
<gene>
    <name evidence="9" type="ORF">BDV34DRAFT_188655</name>
</gene>
<accession>A0A5N6DWK5</accession>
<evidence type="ECO:0000256" key="3">
    <source>
        <dbReference type="ARBA" id="ARBA00023015"/>
    </source>
</evidence>
<dbReference type="GO" id="GO:0009893">
    <property type="term" value="P:positive regulation of metabolic process"/>
    <property type="evidence" value="ECO:0007669"/>
    <property type="project" value="UniProtKB-ARBA"/>
</dbReference>
<evidence type="ECO:0000256" key="5">
    <source>
        <dbReference type="ARBA" id="ARBA00023163"/>
    </source>
</evidence>
<dbReference type="PROSITE" id="PS00463">
    <property type="entry name" value="ZN2_CY6_FUNGAL_1"/>
    <property type="match status" value="1"/>
</dbReference>
<evidence type="ECO:0000313" key="10">
    <source>
        <dbReference type="Proteomes" id="UP000326532"/>
    </source>
</evidence>
<feature type="compositionally biased region" description="Low complexity" evidence="7">
    <location>
        <begin position="248"/>
        <end position="259"/>
    </location>
</feature>
<dbReference type="PANTHER" id="PTHR31845">
    <property type="entry name" value="FINGER DOMAIN PROTEIN, PUTATIVE-RELATED"/>
    <property type="match status" value="1"/>
</dbReference>
<comment type="subcellular location">
    <subcellularLocation>
        <location evidence="1">Nucleus</location>
    </subcellularLocation>
</comment>
<keyword evidence="10" id="KW-1185">Reference proteome</keyword>
<dbReference type="EMBL" id="ML734946">
    <property type="protein sequence ID" value="KAB8209602.1"/>
    <property type="molecule type" value="Genomic_DNA"/>
</dbReference>
<evidence type="ECO:0000256" key="6">
    <source>
        <dbReference type="ARBA" id="ARBA00023242"/>
    </source>
</evidence>
<dbReference type="CDD" id="cd00067">
    <property type="entry name" value="GAL4"/>
    <property type="match status" value="1"/>
</dbReference>
<feature type="compositionally biased region" description="Polar residues" evidence="7">
    <location>
        <begin position="1"/>
        <end position="21"/>
    </location>
</feature>
<name>A0A5N6DWK5_ASPPA</name>
<reference evidence="9 10" key="1">
    <citation type="submission" date="2019-04" db="EMBL/GenBank/DDBJ databases">
        <title>Fungal friends and foes A comparative genomics study of 23 Aspergillus species from section Flavi.</title>
        <authorList>
            <consortium name="DOE Joint Genome Institute"/>
            <person name="Kjaerbolling I."/>
            <person name="Vesth T.C."/>
            <person name="Frisvad J.C."/>
            <person name="Nybo J.L."/>
            <person name="Theobald S."/>
            <person name="Kildgaard S."/>
            <person name="Petersen T.I."/>
            <person name="Kuo A."/>
            <person name="Sato A."/>
            <person name="Lyhne E.K."/>
            <person name="Kogle M.E."/>
            <person name="Wiebenga A."/>
            <person name="Kun R.S."/>
            <person name="Lubbers R.J."/>
            <person name="Makela M.R."/>
            <person name="Barry K."/>
            <person name="Chovatia M."/>
            <person name="Clum A."/>
            <person name="Daum C."/>
            <person name="Haridas S."/>
            <person name="He G."/>
            <person name="LaButti K."/>
            <person name="Lipzen A."/>
            <person name="Mondo S."/>
            <person name="Pangilinan J."/>
            <person name="Riley R."/>
            <person name="Salamov A."/>
            <person name="Simmons B.A."/>
            <person name="Magnuson J.K."/>
            <person name="Henrissat B."/>
            <person name="Mortensen U.H."/>
            <person name="Larsen T.O."/>
            <person name="De vries R.P."/>
            <person name="Grigoriev I.V."/>
            <person name="Machida M."/>
            <person name="Baker S.E."/>
            <person name="Andersen M.R."/>
        </authorList>
    </citation>
    <scope>NUCLEOTIDE SEQUENCE [LARGE SCALE GENOMIC DNA]</scope>
    <source>
        <strain evidence="9 10">CBS 117618</strain>
    </source>
</reference>
<keyword evidence="4" id="KW-0238">DNA-binding</keyword>
<organism evidence="9 10">
    <name type="scientific">Aspergillus parasiticus</name>
    <dbReference type="NCBI Taxonomy" id="5067"/>
    <lineage>
        <taxon>Eukaryota</taxon>
        <taxon>Fungi</taxon>
        <taxon>Dikarya</taxon>
        <taxon>Ascomycota</taxon>
        <taxon>Pezizomycotina</taxon>
        <taxon>Eurotiomycetes</taxon>
        <taxon>Eurotiomycetidae</taxon>
        <taxon>Eurotiales</taxon>
        <taxon>Aspergillaceae</taxon>
        <taxon>Aspergillus</taxon>
        <taxon>Aspergillus subgen. Circumdati</taxon>
    </lineage>
</organism>
<dbReference type="GO" id="GO:0008270">
    <property type="term" value="F:zinc ion binding"/>
    <property type="evidence" value="ECO:0007669"/>
    <property type="project" value="InterPro"/>
</dbReference>
<evidence type="ECO:0000259" key="8">
    <source>
        <dbReference type="PROSITE" id="PS50048"/>
    </source>
</evidence>
<dbReference type="GO" id="GO:0000981">
    <property type="term" value="F:DNA-binding transcription factor activity, RNA polymerase II-specific"/>
    <property type="evidence" value="ECO:0007669"/>
    <property type="project" value="InterPro"/>
</dbReference>
<evidence type="ECO:0000256" key="4">
    <source>
        <dbReference type="ARBA" id="ARBA00023125"/>
    </source>
</evidence>